<dbReference type="AlphaFoldDB" id="A0A6B0RR88"/>
<comment type="caution">
    <text evidence="1">The sequence shown here is derived from an EMBL/GenBank/DDBJ whole genome shotgun (WGS) entry which is preliminary data.</text>
</comment>
<organism evidence="1 2">
    <name type="scientific">Bos mutus</name>
    <name type="common">wild yak</name>
    <dbReference type="NCBI Taxonomy" id="72004"/>
    <lineage>
        <taxon>Eukaryota</taxon>
        <taxon>Metazoa</taxon>
        <taxon>Chordata</taxon>
        <taxon>Craniata</taxon>
        <taxon>Vertebrata</taxon>
        <taxon>Euteleostomi</taxon>
        <taxon>Mammalia</taxon>
        <taxon>Eutheria</taxon>
        <taxon>Laurasiatheria</taxon>
        <taxon>Artiodactyla</taxon>
        <taxon>Ruminantia</taxon>
        <taxon>Pecora</taxon>
        <taxon>Bovidae</taxon>
        <taxon>Bovinae</taxon>
        <taxon>Bos</taxon>
    </lineage>
</organism>
<keyword evidence="2" id="KW-1185">Reference proteome</keyword>
<evidence type="ECO:0000313" key="1">
    <source>
        <dbReference type="EMBL" id="MXQ92590.1"/>
    </source>
</evidence>
<protein>
    <submittedName>
        <fullName evidence="1">Uncharacterized protein</fullName>
    </submittedName>
</protein>
<dbReference type="Proteomes" id="UP000322234">
    <property type="component" value="Unassembled WGS sequence"/>
</dbReference>
<evidence type="ECO:0000313" key="2">
    <source>
        <dbReference type="Proteomes" id="UP000322234"/>
    </source>
</evidence>
<gene>
    <name evidence="1" type="ORF">E5288_WYG005733</name>
</gene>
<sequence>MTGQCRRSHCPYCAQIARQKICGGVKLDPQQPNPPDLNLGSILLAMPLKVFLKDIFLTSGKAVQKRKYDWYAVSGQPPEESEAQREQEEAGKCDLGRVEALKELSCANSTDLFSQ</sequence>
<name>A0A6B0RR88_9CETA</name>
<accession>A0A6B0RR88</accession>
<reference evidence="1" key="1">
    <citation type="submission" date="2019-10" db="EMBL/GenBank/DDBJ databases">
        <title>The sequence and de novo assembly of the wild yak genome.</title>
        <authorList>
            <person name="Liu Y."/>
        </authorList>
    </citation>
    <scope>NUCLEOTIDE SEQUENCE [LARGE SCALE GENOMIC DNA]</scope>
    <source>
        <strain evidence="1">WY2019</strain>
    </source>
</reference>
<proteinExistence type="predicted"/>
<dbReference type="EMBL" id="VBQZ03000084">
    <property type="protein sequence ID" value="MXQ92590.1"/>
    <property type="molecule type" value="Genomic_DNA"/>
</dbReference>